<feature type="region of interest" description="Disordered" evidence="1">
    <location>
        <begin position="1"/>
        <end position="100"/>
    </location>
</feature>
<dbReference type="EMBL" id="NBAG03000347">
    <property type="protein sequence ID" value="PNI36815.1"/>
    <property type="molecule type" value="Genomic_DNA"/>
</dbReference>
<feature type="non-terminal residue" evidence="2">
    <location>
        <position position="109"/>
    </location>
</feature>
<dbReference type="Proteomes" id="UP000236370">
    <property type="component" value="Unassembled WGS sequence"/>
</dbReference>
<dbReference type="AlphaFoldDB" id="A0A2J8KP71"/>
<proteinExistence type="predicted"/>
<reference evidence="2 3" key="1">
    <citation type="submission" date="2017-12" db="EMBL/GenBank/DDBJ databases">
        <title>High-resolution comparative analysis of great ape genomes.</title>
        <authorList>
            <person name="Pollen A."/>
            <person name="Hastie A."/>
            <person name="Hormozdiari F."/>
            <person name="Dougherty M."/>
            <person name="Liu R."/>
            <person name="Chaisson M."/>
            <person name="Hoppe E."/>
            <person name="Hill C."/>
            <person name="Pang A."/>
            <person name="Hillier L."/>
            <person name="Baker C."/>
            <person name="Armstrong J."/>
            <person name="Shendure J."/>
            <person name="Paten B."/>
            <person name="Wilson R."/>
            <person name="Chao H."/>
            <person name="Schneider V."/>
            <person name="Ventura M."/>
            <person name="Kronenberg Z."/>
            <person name="Murali S."/>
            <person name="Gordon D."/>
            <person name="Cantsilieris S."/>
            <person name="Munson K."/>
            <person name="Nelson B."/>
            <person name="Raja A."/>
            <person name="Underwood J."/>
            <person name="Diekhans M."/>
            <person name="Fiddes I."/>
            <person name="Haussler D."/>
            <person name="Eichler E."/>
        </authorList>
    </citation>
    <scope>NUCLEOTIDE SEQUENCE [LARGE SCALE GENOMIC DNA]</scope>
    <source>
        <strain evidence="2">Yerkes chimp pedigree #C0471</strain>
    </source>
</reference>
<comment type="caution">
    <text evidence="2">The sequence shown here is derived from an EMBL/GenBank/DDBJ whole genome shotgun (WGS) entry which is preliminary data.</text>
</comment>
<feature type="compositionally biased region" description="Basic residues" evidence="1">
    <location>
        <begin position="70"/>
        <end position="85"/>
    </location>
</feature>
<name>A0A2J8KP71_PANTR</name>
<organism evidence="2 3">
    <name type="scientific">Pan troglodytes</name>
    <name type="common">Chimpanzee</name>
    <dbReference type="NCBI Taxonomy" id="9598"/>
    <lineage>
        <taxon>Eukaryota</taxon>
        <taxon>Metazoa</taxon>
        <taxon>Chordata</taxon>
        <taxon>Craniata</taxon>
        <taxon>Vertebrata</taxon>
        <taxon>Euteleostomi</taxon>
        <taxon>Mammalia</taxon>
        <taxon>Eutheria</taxon>
        <taxon>Euarchontoglires</taxon>
        <taxon>Primates</taxon>
        <taxon>Haplorrhini</taxon>
        <taxon>Catarrhini</taxon>
        <taxon>Hominidae</taxon>
        <taxon>Pan</taxon>
    </lineage>
</organism>
<evidence type="ECO:0000313" key="2">
    <source>
        <dbReference type="EMBL" id="PNI36815.1"/>
    </source>
</evidence>
<gene>
    <name evidence="2" type="ORF">CK820_G0036764</name>
</gene>
<feature type="non-terminal residue" evidence="2">
    <location>
        <position position="1"/>
    </location>
</feature>
<evidence type="ECO:0000256" key="1">
    <source>
        <dbReference type="SAM" id="MobiDB-lite"/>
    </source>
</evidence>
<protein>
    <submittedName>
        <fullName evidence="2">CHD3 isoform 16</fullName>
    </submittedName>
</protein>
<feature type="compositionally biased region" description="Acidic residues" evidence="1">
    <location>
        <begin position="42"/>
        <end position="53"/>
    </location>
</feature>
<evidence type="ECO:0000313" key="3">
    <source>
        <dbReference type="Proteomes" id="UP000236370"/>
    </source>
</evidence>
<sequence>SPRVPDGRKKLRGKKMAPLKIKLGLLGGKRKKGGSYVFQSDEGPEPEAEESDLDSGSVHSASGRPDGPVRTKKLKRGRPGRKKKKVAGEEEVDGYETDHQDYCEVCQQG</sequence>
<accession>A0A2J8KP71</accession>